<dbReference type="InterPro" id="IPR015943">
    <property type="entry name" value="WD40/YVTN_repeat-like_dom_sf"/>
</dbReference>
<dbReference type="SUPFAM" id="SSF50978">
    <property type="entry name" value="WD40 repeat-like"/>
    <property type="match status" value="1"/>
</dbReference>
<gene>
    <name evidence="8" type="ORF">D9756_004113</name>
</gene>
<feature type="region of interest" description="Disordered" evidence="7">
    <location>
        <begin position="433"/>
        <end position="488"/>
    </location>
</feature>
<evidence type="ECO:0008006" key="10">
    <source>
        <dbReference type="Google" id="ProtNLM"/>
    </source>
</evidence>
<dbReference type="EMBL" id="JAACJO010000007">
    <property type="protein sequence ID" value="KAF5356199.1"/>
    <property type="molecule type" value="Genomic_DNA"/>
</dbReference>
<dbReference type="OrthoDB" id="7318948at2759"/>
<keyword evidence="5" id="KW-0804">Transcription</keyword>
<feature type="compositionally biased region" description="Polar residues" evidence="7">
    <location>
        <begin position="461"/>
        <end position="473"/>
    </location>
</feature>
<feature type="region of interest" description="Disordered" evidence="7">
    <location>
        <begin position="513"/>
        <end position="542"/>
    </location>
</feature>
<keyword evidence="3" id="KW-0677">Repeat</keyword>
<dbReference type="PROSITE" id="PS50082">
    <property type="entry name" value="WD_REPEATS_2"/>
    <property type="match status" value="2"/>
</dbReference>
<evidence type="ECO:0000256" key="6">
    <source>
        <dbReference type="PROSITE-ProRule" id="PRU00221"/>
    </source>
</evidence>
<proteinExistence type="inferred from homology"/>
<dbReference type="PANTHER" id="PTHR10253">
    <property type="entry name" value="POLYCOMB PROTEIN"/>
    <property type="match status" value="1"/>
</dbReference>
<keyword evidence="2 6" id="KW-0853">WD repeat</keyword>
<comment type="caution">
    <text evidence="8">The sequence shown here is derived from an EMBL/GenBank/DDBJ whole genome shotgun (WGS) entry which is preliminary data.</text>
</comment>
<dbReference type="SMART" id="SM00320">
    <property type="entry name" value="WD40"/>
    <property type="match status" value="2"/>
</dbReference>
<evidence type="ECO:0000256" key="2">
    <source>
        <dbReference type="ARBA" id="ARBA00022574"/>
    </source>
</evidence>
<evidence type="ECO:0000256" key="1">
    <source>
        <dbReference type="ARBA" id="ARBA00008075"/>
    </source>
</evidence>
<evidence type="ECO:0000256" key="5">
    <source>
        <dbReference type="ARBA" id="ARBA00023163"/>
    </source>
</evidence>
<sequence length="661" mass="73553">MEGDELEEITDEQPRALPWYRDPDSHHPFRLYKKMTIGSEEHLRSLVLFPWDDHSLNTLWEGSLATEENLTKWHGMLNKFRDAVVVCGDTEVYILWLKRRKHPLKITIPEHKEIELIHADKTRAAWILSPNAIDEPCVALSRGSLLWIYNPVHKGLSSYLRGHGGAITSLAVHPVVPNLFCSTSRDHTARIYDLTLTPHRGFKDRDVNPHWPPGTLPSRAGAPHGLHMNEPEGEGIGRCIVVLMGGRSGGHQAAVLNASFHPIYPVIATCGIDRCIKIWHVHPRNSKQITREDKPLFSSSRIHRSRVLSVRWLNHEILMSHSPSSTLRTDPLDPEKRDTYLAPGEIVVWKWLGLNRFFPPEYDELRSQGKTQSVLRGCASDYQESSSFTMLANGSFPELRLQLISPSVHLYNSPTHDPVVTCVIPAGLPFTKRAKEPEGSQTRSSGKSQSVSVDRDKTADSNDTSESDQQPQRLGSALPPDEPPAFIKTLSNGEVKRFAGTVTLVHVPSLPLRLPSRFPLDKPTDSTPEASTAEADDPNPKLYGLSTINPGLIERDNPPPILGWTLDVPLDDDDLVYESSSLSSADDRMQIDETGSGKTRGLNGKGKTKEHVSRAAQDSEEEPIKVRLQTAAMGMGGKVIVVLGTRGRIWVYRIKGGQAET</sequence>
<dbReference type="InterPro" id="IPR001680">
    <property type="entry name" value="WD40_rpt"/>
</dbReference>
<keyword evidence="9" id="KW-1185">Reference proteome</keyword>
<evidence type="ECO:0000256" key="4">
    <source>
        <dbReference type="ARBA" id="ARBA00023015"/>
    </source>
</evidence>
<evidence type="ECO:0000256" key="7">
    <source>
        <dbReference type="SAM" id="MobiDB-lite"/>
    </source>
</evidence>
<name>A0A8H5DAJ1_9AGAR</name>
<feature type="compositionally biased region" description="Polar residues" evidence="7">
    <location>
        <begin position="439"/>
        <end position="452"/>
    </location>
</feature>
<feature type="repeat" description="WD" evidence="6">
    <location>
        <begin position="160"/>
        <end position="194"/>
    </location>
</feature>
<comment type="similarity">
    <text evidence="1">Belongs to the WD repeat ESC family.</text>
</comment>
<evidence type="ECO:0000256" key="3">
    <source>
        <dbReference type="ARBA" id="ARBA00022737"/>
    </source>
</evidence>
<accession>A0A8H5DAJ1</accession>
<dbReference type="Proteomes" id="UP000559027">
    <property type="component" value="Unassembled WGS sequence"/>
</dbReference>
<dbReference type="AlphaFoldDB" id="A0A8H5DAJ1"/>
<keyword evidence="4" id="KW-0805">Transcription regulation</keyword>
<evidence type="ECO:0000313" key="8">
    <source>
        <dbReference type="EMBL" id="KAF5356199.1"/>
    </source>
</evidence>
<dbReference type="InterPro" id="IPR051243">
    <property type="entry name" value="PcG_WD-repeat"/>
</dbReference>
<evidence type="ECO:0000313" key="9">
    <source>
        <dbReference type="Proteomes" id="UP000559027"/>
    </source>
</evidence>
<feature type="region of interest" description="Disordered" evidence="7">
    <location>
        <begin position="581"/>
        <end position="620"/>
    </location>
</feature>
<reference evidence="8 9" key="1">
    <citation type="journal article" date="2020" name="ISME J.">
        <title>Uncovering the hidden diversity of litter-decomposition mechanisms in mushroom-forming fungi.</title>
        <authorList>
            <person name="Floudas D."/>
            <person name="Bentzer J."/>
            <person name="Ahren D."/>
            <person name="Johansson T."/>
            <person name="Persson P."/>
            <person name="Tunlid A."/>
        </authorList>
    </citation>
    <scope>NUCLEOTIDE SEQUENCE [LARGE SCALE GENOMIC DNA]</scope>
    <source>
        <strain evidence="8 9">CBS 146.42</strain>
    </source>
</reference>
<feature type="repeat" description="WD" evidence="6">
    <location>
        <begin position="248"/>
        <end position="281"/>
    </location>
</feature>
<dbReference type="InterPro" id="IPR036322">
    <property type="entry name" value="WD40_repeat_dom_sf"/>
</dbReference>
<organism evidence="8 9">
    <name type="scientific">Leucocoprinus leucothites</name>
    <dbReference type="NCBI Taxonomy" id="201217"/>
    <lineage>
        <taxon>Eukaryota</taxon>
        <taxon>Fungi</taxon>
        <taxon>Dikarya</taxon>
        <taxon>Basidiomycota</taxon>
        <taxon>Agaricomycotina</taxon>
        <taxon>Agaricomycetes</taxon>
        <taxon>Agaricomycetidae</taxon>
        <taxon>Agaricales</taxon>
        <taxon>Agaricineae</taxon>
        <taxon>Agaricaceae</taxon>
        <taxon>Leucocoprinus</taxon>
    </lineage>
</organism>
<protein>
    <recommendedName>
        <fullName evidence="10">WD40 repeat-like protein</fullName>
    </recommendedName>
</protein>
<dbReference type="Pfam" id="PF00400">
    <property type="entry name" value="WD40"/>
    <property type="match status" value="2"/>
</dbReference>
<dbReference type="Gene3D" id="2.130.10.10">
    <property type="entry name" value="YVTN repeat-like/Quinoprotein amine dehydrogenase"/>
    <property type="match status" value="1"/>
</dbReference>